<feature type="region of interest" description="Disordered" evidence="2">
    <location>
        <begin position="1"/>
        <end position="62"/>
    </location>
</feature>
<feature type="region of interest" description="Disordered" evidence="2">
    <location>
        <begin position="337"/>
        <end position="405"/>
    </location>
</feature>
<keyword evidence="1" id="KW-0175">Coiled coil</keyword>
<feature type="region of interest" description="Disordered" evidence="2">
    <location>
        <begin position="80"/>
        <end position="190"/>
    </location>
</feature>
<dbReference type="InParanoid" id="A0A165GUB5"/>
<evidence type="ECO:0000256" key="2">
    <source>
        <dbReference type="SAM" id="MobiDB-lite"/>
    </source>
</evidence>
<feature type="compositionally biased region" description="Acidic residues" evidence="2">
    <location>
        <begin position="345"/>
        <end position="405"/>
    </location>
</feature>
<evidence type="ECO:0000256" key="1">
    <source>
        <dbReference type="SAM" id="Coils"/>
    </source>
</evidence>
<protein>
    <submittedName>
        <fullName evidence="3">Uncharacterized protein</fullName>
    </submittedName>
</protein>
<name>A0A165GUB5_9BASI</name>
<dbReference type="STRING" id="1353952.A0A165GUB5"/>
<dbReference type="EMBL" id="KV423950">
    <property type="protein sequence ID" value="KZT58486.1"/>
    <property type="molecule type" value="Genomic_DNA"/>
</dbReference>
<gene>
    <name evidence="3" type="ORF">CALCODRAFT_482264</name>
</gene>
<accession>A0A165GUB5</accession>
<evidence type="ECO:0000313" key="3">
    <source>
        <dbReference type="EMBL" id="KZT58486.1"/>
    </source>
</evidence>
<proteinExistence type="predicted"/>
<evidence type="ECO:0000313" key="4">
    <source>
        <dbReference type="Proteomes" id="UP000076842"/>
    </source>
</evidence>
<keyword evidence="4" id="KW-1185">Reference proteome</keyword>
<dbReference type="Proteomes" id="UP000076842">
    <property type="component" value="Unassembled WGS sequence"/>
</dbReference>
<feature type="compositionally biased region" description="Low complexity" evidence="2">
    <location>
        <begin position="80"/>
        <end position="106"/>
    </location>
</feature>
<feature type="compositionally biased region" description="Polar residues" evidence="2">
    <location>
        <begin position="30"/>
        <end position="39"/>
    </location>
</feature>
<sequence>MAPRKPKPGKGPPSGGPLPSETDTRPPAPTSRTSLSNIDFTLGPTPAPPPVRPPRPRARAPAAVAAVAVAAVVADLADADADAAAAAAAAAAADADADAGAAAGAAGAAGAGAGAGAADAAAAPGPAPGPATSQTLAPPKPAGAKKRKVGKENAPPNEPAPKHQKQLPERQTDNSVNLKAATTKKPTAAERLKARETELLEARAKIAELEAGLTATKLKLKKALKKQKKDIQLIPKPTGQASSKKGYKLQTAMRLDNDKKTYNAVVTAVHAAYHQSGLPLKPRITNYSVTDLNAIFTIAKTKAPVLAAYEGEWATRDLLKQYLKNLKRAAALAAKTAGAVHGEQGGEDEDEEDEGDQDEEDEGDQDKEDEGDQDEEDEGDEDQDQDQDEEDGDGDEGEEDGDEDL</sequence>
<dbReference type="AlphaFoldDB" id="A0A165GUB5"/>
<reference evidence="3 4" key="1">
    <citation type="journal article" date="2016" name="Mol. Biol. Evol.">
        <title>Comparative Genomics of Early-Diverging Mushroom-Forming Fungi Provides Insights into the Origins of Lignocellulose Decay Capabilities.</title>
        <authorList>
            <person name="Nagy L.G."/>
            <person name="Riley R."/>
            <person name="Tritt A."/>
            <person name="Adam C."/>
            <person name="Daum C."/>
            <person name="Floudas D."/>
            <person name="Sun H."/>
            <person name="Yadav J.S."/>
            <person name="Pangilinan J."/>
            <person name="Larsson K.H."/>
            <person name="Matsuura K."/>
            <person name="Barry K."/>
            <person name="Labutti K."/>
            <person name="Kuo R."/>
            <person name="Ohm R.A."/>
            <person name="Bhattacharya S.S."/>
            <person name="Shirouzu T."/>
            <person name="Yoshinaga Y."/>
            <person name="Martin F.M."/>
            <person name="Grigoriev I.V."/>
            <person name="Hibbett D.S."/>
        </authorList>
    </citation>
    <scope>NUCLEOTIDE SEQUENCE [LARGE SCALE GENOMIC DNA]</scope>
    <source>
        <strain evidence="3 4">HHB12733</strain>
    </source>
</reference>
<organism evidence="3 4">
    <name type="scientific">Calocera cornea HHB12733</name>
    <dbReference type="NCBI Taxonomy" id="1353952"/>
    <lineage>
        <taxon>Eukaryota</taxon>
        <taxon>Fungi</taxon>
        <taxon>Dikarya</taxon>
        <taxon>Basidiomycota</taxon>
        <taxon>Agaricomycotina</taxon>
        <taxon>Dacrymycetes</taxon>
        <taxon>Dacrymycetales</taxon>
        <taxon>Dacrymycetaceae</taxon>
        <taxon>Calocera</taxon>
    </lineage>
</organism>
<feature type="coiled-coil region" evidence="1">
    <location>
        <begin position="192"/>
        <end position="226"/>
    </location>
</feature>